<dbReference type="RefSeq" id="XP_040694549.1">
    <property type="nucleotide sequence ID" value="XM_040832501.1"/>
</dbReference>
<dbReference type="Proteomes" id="UP000184383">
    <property type="component" value="Unassembled WGS sequence"/>
</dbReference>
<proteinExistence type="predicted"/>
<dbReference type="AlphaFoldDB" id="A0A1L9S174"/>
<reference evidence="2" key="1">
    <citation type="journal article" date="2017" name="Genome Biol.">
        <title>Comparative genomics reveals high biological diversity and specific adaptations in the industrially and medically important fungal genus Aspergillus.</title>
        <authorList>
            <person name="de Vries R.P."/>
            <person name="Riley R."/>
            <person name="Wiebenga A."/>
            <person name="Aguilar-Osorio G."/>
            <person name="Amillis S."/>
            <person name="Uchima C.A."/>
            <person name="Anderluh G."/>
            <person name="Asadollahi M."/>
            <person name="Askin M."/>
            <person name="Barry K."/>
            <person name="Battaglia E."/>
            <person name="Bayram O."/>
            <person name="Benocci T."/>
            <person name="Braus-Stromeyer S.A."/>
            <person name="Caldana C."/>
            <person name="Canovas D."/>
            <person name="Cerqueira G.C."/>
            <person name="Chen F."/>
            <person name="Chen W."/>
            <person name="Choi C."/>
            <person name="Clum A."/>
            <person name="Dos Santos R.A."/>
            <person name="Damasio A.R."/>
            <person name="Diallinas G."/>
            <person name="Emri T."/>
            <person name="Fekete E."/>
            <person name="Flipphi M."/>
            <person name="Freyberg S."/>
            <person name="Gallo A."/>
            <person name="Gournas C."/>
            <person name="Habgood R."/>
            <person name="Hainaut M."/>
            <person name="Harispe M.L."/>
            <person name="Henrissat B."/>
            <person name="Hilden K.S."/>
            <person name="Hope R."/>
            <person name="Hossain A."/>
            <person name="Karabika E."/>
            <person name="Karaffa L."/>
            <person name="Karanyi Z."/>
            <person name="Krasevec N."/>
            <person name="Kuo A."/>
            <person name="Kusch H."/>
            <person name="LaButti K."/>
            <person name="Lagendijk E.L."/>
            <person name="Lapidus A."/>
            <person name="Levasseur A."/>
            <person name="Lindquist E."/>
            <person name="Lipzen A."/>
            <person name="Logrieco A.F."/>
            <person name="MacCabe A."/>
            <person name="Maekelae M.R."/>
            <person name="Malavazi I."/>
            <person name="Melin P."/>
            <person name="Meyer V."/>
            <person name="Mielnichuk N."/>
            <person name="Miskei M."/>
            <person name="Molnar A.P."/>
            <person name="Mule G."/>
            <person name="Ngan C.Y."/>
            <person name="Orejas M."/>
            <person name="Orosz E."/>
            <person name="Ouedraogo J.P."/>
            <person name="Overkamp K.M."/>
            <person name="Park H.-S."/>
            <person name="Perrone G."/>
            <person name="Piumi F."/>
            <person name="Punt P.J."/>
            <person name="Ram A.F."/>
            <person name="Ramon A."/>
            <person name="Rauscher S."/>
            <person name="Record E."/>
            <person name="Riano-Pachon D.M."/>
            <person name="Robert V."/>
            <person name="Roehrig J."/>
            <person name="Ruller R."/>
            <person name="Salamov A."/>
            <person name="Salih N.S."/>
            <person name="Samson R.A."/>
            <person name="Sandor E."/>
            <person name="Sanguinetti M."/>
            <person name="Schuetze T."/>
            <person name="Sepcic K."/>
            <person name="Shelest E."/>
            <person name="Sherlock G."/>
            <person name="Sophianopoulou V."/>
            <person name="Squina F.M."/>
            <person name="Sun H."/>
            <person name="Susca A."/>
            <person name="Todd R.B."/>
            <person name="Tsang A."/>
            <person name="Unkles S.E."/>
            <person name="van de Wiele N."/>
            <person name="van Rossen-Uffink D."/>
            <person name="Oliveira J.V."/>
            <person name="Vesth T.C."/>
            <person name="Visser J."/>
            <person name="Yu J.-H."/>
            <person name="Zhou M."/>
            <person name="Andersen M.R."/>
            <person name="Archer D.B."/>
            <person name="Baker S.E."/>
            <person name="Benoit I."/>
            <person name="Brakhage A.A."/>
            <person name="Braus G.H."/>
            <person name="Fischer R."/>
            <person name="Frisvad J.C."/>
            <person name="Goldman G.H."/>
            <person name="Houbraken J."/>
            <person name="Oakley B."/>
            <person name="Pocsi I."/>
            <person name="Scazzocchio C."/>
            <person name="Seiboth B."/>
            <person name="vanKuyk P.A."/>
            <person name="Wortman J."/>
            <person name="Dyer P.S."/>
            <person name="Grigoriev I.V."/>
        </authorList>
    </citation>
    <scope>NUCLEOTIDE SEQUENCE [LARGE SCALE GENOMIC DNA]</scope>
    <source>
        <strain evidence="2">DTO 134E9</strain>
    </source>
</reference>
<name>A0A1L9S174_ASPWE</name>
<dbReference type="GeneID" id="63748349"/>
<dbReference type="Pfam" id="PF11905">
    <property type="entry name" value="DUF3425"/>
    <property type="match status" value="1"/>
</dbReference>
<dbReference type="OrthoDB" id="5973539at2759"/>
<organism evidence="1 2">
    <name type="scientific">Aspergillus wentii DTO 134E9</name>
    <dbReference type="NCBI Taxonomy" id="1073089"/>
    <lineage>
        <taxon>Eukaryota</taxon>
        <taxon>Fungi</taxon>
        <taxon>Dikarya</taxon>
        <taxon>Ascomycota</taxon>
        <taxon>Pezizomycotina</taxon>
        <taxon>Eurotiomycetes</taxon>
        <taxon>Eurotiomycetidae</taxon>
        <taxon>Eurotiales</taxon>
        <taxon>Aspergillaceae</taxon>
        <taxon>Aspergillus</taxon>
        <taxon>Aspergillus subgen. Cremei</taxon>
    </lineage>
</organism>
<dbReference type="PANTHER" id="PTHR38116">
    <property type="entry name" value="CHROMOSOME 7, WHOLE GENOME SHOTGUN SEQUENCE"/>
    <property type="match status" value="1"/>
</dbReference>
<protein>
    <submittedName>
        <fullName evidence="1">Uncharacterized protein</fullName>
    </submittedName>
</protein>
<dbReference type="InterPro" id="IPR021833">
    <property type="entry name" value="DUF3425"/>
</dbReference>
<dbReference type="PANTHER" id="PTHR38116:SF5">
    <property type="entry name" value="BZIP DOMAIN-CONTAINING PROTEIN"/>
    <property type="match status" value="1"/>
</dbReference>
<accession>A0A1L9S174</accession>
<gene>
    <name evidence="1" type="ORF">ASPWEDRAFT_235690</name>
</gene>
<keyword evidence="2" id="KW-1185">Reference proteome</keyword>
<dbReference type="VEuPathDB" id="FungiDB:ASPWEDRAFT_235690"/>
<evidence type="ECO:0000313" key="1">
    <source>
        <dbReference type="EMBL" id="OJJ40873.1"/>
    </source>
</evidence>
<dbReference type="EMBL" id="KV878209">
    <property type="protein sequence ID" value="OJJ40873.1"/>
    <property type="molecule type" value="Genomic_DNA"/>
</dbReference>
<evidence type="ECO:0000313" key="2">
    <source>
        <dbReference type="Proteomes" id="UP000184383"/>
    </source>
</evidence>
<sequence length="347" mass="38826">MLIICLGEKRRERLDHLEALAAQSCAVERTSAAGTGLYEDVAKNPPSYDSSDVSASTSTATLGECQHLIPQLDDTPSAHIWDPTDFSQLDDTPSSLSIYDSTTHVDPSLLTRGGYVSLDLFCTTTIDCGCSSPHIKTWTQAPDPFSHGEVRIFRFGSNTATADPYSNNLRIETICIAAALHTLGMHVGITEEMLCADESPSPFFRPTTNDIVKSNMINTVQRIFKTLKPDMRPSSEQITVQHHPYIDILPFPTLRKNLIIHQEDFDEDEFFLDMLNGLVCWGGAGVGRRDREEATGYVSTGTPWDVRSWEARGWFLKKYWMLLGGEEGELVRQSEWWRGMRGDDLEV</sequence>